<comment type="caution">
    <text evidence="1">The sequence shown here is derived from an EMBL/GenBank/DDBJ whole genome shotgun (WGS) entry which is preliminary data.</text>
</comment>
<sequence length="145" mass="16312">MATAESAYPLRKRFANATPTISLRFWRWARRSARRFPIARWSAEARRNDPFACIWSPRITGRPSQKQADAHWRKARFATWASRTAGLLATTCRASTTQEPAGLTGLRYAKASTAAPPGVRSAHCWKARRRISGARGGSRTARCYF</sequence>
<reference evidence="1" key="1">
    <citation type="submission" date="2019-08" db="EMBL/GenBank/DDBJ databases">
        <authorList>
            <person name="Kucharzyk K."/>
            <person name="Murdoch R.W."/>
            <person name="Higgins S."/>
            <person name="Loffler F."/>
        </authorList>
    </citation>
    <scope>NUCLEOTIDE SEQUENCE</scope>
</reference>
<dbReference type="AlphaFoldDB" id="A0A645BVH6"/>
<dbReference type="EMBL" id="VSSQ01022747">
    <property type="protein sequence ID" value="MPM69255.1"/>
    <property type="molecule type" value="Genomic_DNA"/>
</dbReference>
<evidence type="ECO:0000313" key="1">
    <source>
        <dbReference type="EMBL" id="MPM69255.1"/>
    </source>
</evidence>
<accession>A0A645BVH6</accession>
<organism evidence="1">
    <name type="scientific">bioreactor metagenome</name>
    <dbReference type="NCBI Taxonomy" id="1076179"/>
    <lineage>
        <taxon>unclassified sequences</taxon>
        <taxon>metagenomes</taxon>
        <taxon>ecological metagenomes</taxon>
    </lineage>
</organism>
<gene>
    <name evidence="1" type="ORF">SDC9_116199</name>
</gene>
<name>A0A645BVH6_9ZZZZ</name>
<protein>
    <submittedName>
        <fullName evidence="1">Uncharacterized protein</fullName>
    </submittedName>
</protein>
<proteinExistence type="predicted"/>